<proteinExistence type="inferred from homology"/>
<dbReference type="PANTHER" id="PTHR10628:SF30">
    <property type="entry name" value="EXO-ALPHA-SIALIDASE"/>
    <property type="match status" value="1"/>
</dbReference>
<sequence length="486" mass="54374">MRFLRALLRAMLVGVRKAVLRDIRACISTQLLVILGSVMMVVIVVRQMQGPMDVVIEEQIVRPKDMFATMTPQDTEPEVIFKSGMGKYNTSRIPAIVHHKNMFLAFCEARKDTSHDIGNIHIVLRRGKRTDWKVEWGQLQVVASRHGYRAMNPVPIVDKVLDVILLVYQLIPAWVSQWKLVRDGVYNQYLMVSRSFDNGETWTIAKDITASTLGQMRPPPALYAPGPGHGIQLKSGRLLVAGNYFVKDEVGPLLHYLDNFHNTTNYANVIASDDNGETWFLGGRIPFGVDPFWRPIHGNEATAVEIDKGQVCLNGRTLHADLTRVVSFSDNGGETFGAGRLARELVEPGYKLTDDNFVIPSKAGGCQASMIGFPAPRPYVTDSNTWVLFSNPASPKFRERLSVRLSKDGCKSWSPPWNIFSNFSGYSDLTYFEMRNPVTGLRSQNFAVLFEAGNVTSHDALMFKMFNVESLLSGLDKGKLKFDPAV</sequence>
<evidence type="ECO:0000256" key="2">
    <source>
        <dbReference type="SAM" id="Phobius"/>
    </source>
</evidence>
<keyword evidence="2" id="KW-0812">Transmembrane</keyword>
<dbReference type="SUPFAM" id="SSF50939">
    <property type="entry name" value="Sialidases"/>
    <property type="match status" value="1"/>
</dbReference>
<dbReference type="GeneID" id="115924908"/>
<protein>
    <recommendedName>
        <fullName evidence="3">Sialidase domain-containing protein</fullName>
    </recommendedName>
</protein>
<dbReference type="GO" id="GO:0016020">
    <property type="term" value="C:membrane"/>
    <property type="evidence" value="ECO:0000318"/>
    <property type="project" value="GO_Central"/>
</dbReference>
<organism evidence="4 5">
    <name type="scientific">Strongylocentrotus purpuratus</name>
    <name type="common">Purple sea urchin</name>
    <dbReference type="NCBI Taxonomy" id="7668"/>
    <lineage>
        <taxon>Eukaryota</taxon>
        <taxon>Metazoa</taxon>
        <taxon>Echinodermata</taxon>
        <taxon>Eleutherozoa</taxon>
        <taxon>Echinozoa</taxon>
        <taxon>Echinoidea</taxon>
        <taxon>Euechinoidea</taxon>
        <taxon>Echinacea</taxon>
        <taxon>Camarodonta</taxon>
        <taxon>Echinidea</taxon>
        <taxon>Strongylocentrotidae</taxon>
        <taxon>Strongylocentrotus</taxon>
    </lineage>
</organism>
<dbReference type="InterPro" id="IPR011040">
    <property type="entry name" value="Sialidase"/>
</dbReference>
<evidence type="ECO:0000256" key="1">
    <source>
        <dbReference type="ARBA" id="ARBA00009348"/>
    </source>
</evidence>
<dbReference type="InterPro" id="IPR036278">
    <property type="entry name" value="Sialidase_sf"/>
</dbReference>
<dbReference type="Proteomes" id="UP000007110">
    <property type="component" value="Unassembled WGS sequence"/>
</dbReference>
<evidence type="ECO:0000313" key="4">
    <source>
        <dbReference type="EnsemblMetazoa" id="XP_030843611"/>
    </source>
</evidence>
<dbReference type="InterPro" id="IPR026856">
    <property type="entry name" value="Sialidase_fam"/>
</dbReference>
<dbReference type="InParanoid" id="A0A7M7NZ87"/>
<dbReference type="CDD" id="cd15482">
    <property type="entry name" value="Sialidase_non-viral"/>
    <property type="match status" value="1"/>
</dbReference>
<dbReference type="AlphaFoldDB" id="A0A7M7NZ87"/>
<dbReference type="GO" id="GO:0006689">
    <property type="term" value="P:ganglioside catabolic process"/>
    <property type="evidence" value="ECO:0000318"/>
    <property type="project" value="GO_Central"/>
</dbReference>
<dbReference type="KEGG" id="spu:115924908"/>
<dbReference type="EnsemblMetazoa" id="XM_030987751">
    <property type="protein sequence ID" value="XP_030843611"/>
    <property type="gene ID" value="LOC115924908"/>
</dbReference>
<keyword evidence="2" id="KW-1133">Transmembrane helix</keyword>
<dbReference type="PANTHER" id="PTHR10628">
    <property type="entry name" value="SIALIDASE"/>
    <property type="match status" value="1"/>
</dbReference>
<reference evidence="5" key="1">
    <citation type="submission" date="2015-02" db="EMBL/GenBank/DDBJ databases">
        <title>Genome sequencing for Strongylocentrotus purpuratus.</title>
        <authorList>
            <person name="Murali S."/>
            <person name="Liu Y."/>
            <person name="Vee V."/>
            <person name="English A."/>
            <person name="Wang M."/>
            <person name="Skinner E."/>
            <person name="Han Y."/>
            <person name="Muzny D.M."/>
            <person name="Worley K.C."/>
            <person name="Gibbs R.A."/>
        </authorList>
    </citation>
    <scope>NUCLEOTIDE SEQUENCE</scope>
</reference>
<evidence type="ECO:0000313" key="5">
    <source>
        <dbReference type="Proteomes" id="UP000007110"/>
    </source>
</evidence>
<dbReference type="Gene3D" id="2.120.10.10">
    <property type="match status" value="1"/>
</dbReference>
<dbReference type="OrthoDB" id="2739686at2759"/>
<accession>A0A7M7NZ87</accession>
<dbReference type="Pfam" id="PF13088">
    <property type="entry name" value="BNR_2"/>
    <property type="match status" value="1"/>
</dbReference>
<keyword evidence="5" id="KW-1185">Reference proteome</keyword>
<feature type="domain" description="Sialidase" evidence="3">
    <location>
        <begin position="105"/>
        <end position="429"/>
    </location>
</feature>
<comment type="similarity">
    <text evidence="1">Belongs to the glycosyl hydrolase 33 family.</text>
</comment>
<dbReference type="OMA" id="TEWWQIG"/>
<keyword evidence="2" id="KW-0472">Membrane</keyword>
<dbReference type="FunCoup" id="A0A7M7NZ87">
    <property type="interactions" value="90"/>
</dbReference>
<reference evidence="4" key="2">
    <citation type="submission" date="2021-01" db="UniProtKB">
        <authorList>
            <consortium name="EnsemblMetazoa"/>
        </authorList>
    </citation>
    <scope>IDENTIFICATION</scope>
</reference>
<dbReference type="GO" id="GO:0005737">
    <property type="term" value="C:cytoplasm"/>
    <property type="evidence" value="ECO:0000318"/>
    <property type="project" value="GO_Central"/>
</dbReference>
<dbReference type="RefSeq" id="XP_030843611.1">
    <property type="nucleotide sequence ID" value="XM_030987751.1"/>
</dbReference>
<dbReference type="GO" id="GO:0004308">
    <property type="term" value="F:exo-alpha-sialidase activity"/>
    <property type="evidence" value="ECO:0000318"/>
    <property type="project" value="GO_Central"/>
</dbReference>
<evidence type="ECO:0000259" key="3">
    <source>
        <dbReference type="Pfam" id="PF13088"/>
    </source>
</evidence>
<name>A0A7M7NZ87_STRPU</name>
<feature type="transmembrane region" description="Helical" evidence="2">
    <location>
        <begin position="27"/>
        <end position="45"/>
    </location>
</feature>
<dbReference type="GO" id="GO:0005764">
    <property type="term" value="C:lysosome"/>
    <property type="evidence" value="ECO:0000318"/>
    <property type="project" value="GO_Central"/>
</dbReference>
<dbReference type="GO" id="GO:0009313">
    <property type="term" value="P:oligosaccharide catabolic process"/>
    <property type="evidence" value="ECO:0000318"/>
    <property type="project" value="GO_Central"/>
</dbReference>